<accession>A0ABZ2R5B6</accession>
<sequence length="168" mass="18207">MTGRSIGSLARRVKEAYGNLPLPFPVVAAMAGDVLLQRLRPVPLPGPRSAHRTAGAALVIAGVGLNLWALAERRRLSEGPFVLERPEELVTTGPYAFTRHPMYVGWWLIELGAGTLAGSCWALVTMPAELLVEHRSILGEEAALARLFGPAYREYAARVPRYVGAPRA</sequence>
<organism evidence="5 6">
    <name type="scientific">Pseudarthrobacter quantipunctorum</name>
    <dbReference type="NCBI Taxonomy" id="3128980"/>
    <lineage>
        <taxon>Bacteria</taxon>
        <taxon>Bacillati</taxon>
        <taxon>Actinomycetota</taxon>
        <taxon>Actinomycetes</taxon>
        <taxon>Micrococcales</taxon>
        <taxon>Micrococcaceae</taxon>
        <taxon>Pseudarthrobacter</taxon>
    </lineage>
</organism>
<keyword evidence="3" id="KW-1133">Transmembrane helix</keyword>
<dbReference type="PANTHER" id="PTHR43847:SF1">
    <property type="entry name" value="BLL3993 PROTEIN"/>
    <property type="match status" value="1"/>
</dbReference>
<keyword evidence="4" id="KW-0472">Membrane</keyword>
<gene>
    <name evidence="5" type="ORF">WHH00_13885</name>
</gene>
<comment type="subcellular location">
    <subcellularLocation>
        <location evidence="1">Endomembrane system</location>
        <topology evidence="1">Multi-pass membrane protein</topology>
    </subcellularLocation>
</comment>
<evidence type="ECO:0000256" key="2">
    <source>
        <dbReference type="ARBA" id="ARBA00022692"/>
    </source>
</evidence>
<dbReference type="GO" id="GO:0032259">
    <property type="term" value="P:methylation"/>
    <property type="evidence" value="ECO:0007669"/>
    <property type="project" value="UniProtKB-KW"/>
</dbReference>
<name>A0ABZ2R5B6_9MICC</name>
<reference evidence="5 6" key="1">
    <citation type="submission" date="2024-03" db="EMBL/GenBank/DDBJ databases">
        <title>Rhodococcus navarretei sp. nov. and Pseudarthrobacter quantumdoti sp. nov., two new species with the ability to biosynthesize Quantum Dots isolated from soil samples at Union Glacier, Antarctica.</title>
        <authorList>
            <person name="Vargas M."/>
        </authorList>
    </citation>
    <scope>NUCLEOTIDE SEQUENCE [LARGE SCALE GENOMIC DNA]</scope>
    <source>
        <strain evidence="5 6">RC-2-3</strain>
    </source>
</reference>
<keyword evidence="6" id="KW-1185">Reference proteome</keyword>
<keyword evidence="5" id="KW-0808">Transferase</keyword>
<evidence type="ECO:0000256" key="1">
    <source>
        <dbReference type="ARBA" id="ARBA00004127"/>
    </source>
</evidence>
<dbReference type="EC" id="2.1.1.334" evidence="5"/>
<dbReference type="RefSeq" id="WP_406633647.1">
    <property type="nucleotide sequence ID" value="NZ_CP148033.1"/>
</dbReference>
<dbReference type="GO" id="GO:0004671">
    <property type="term" value="F:protein C-terminal S-isoprenylcysteine carboxyl O-methyltransferase activity"/>
    <property type="evidence" value="ECO:0007669"/>
    <property type="project" value="UniProtKB-EC"/>
</dbReference>
<dbReference type="Proteomes" id="UP001623384">
    <property type="component" value="Chromosome"/>
</dbReference>
<evidence type="ECO:0000256" key="3">
    <source>
        <dbReference type="ARBA" id="ARBA00022989"/>
    </source>
</evidence>
<evidence type="ECO:0000256" key="4">
    <source>
        <dbReference type="ARBA" id="ARBA00023136"/>
    </source>
</evidence>
<dbReference type="Gene3D" id="1.20.120.1630">
    <property type="match status" value="1"/>
</dbReference>
<dbReference type="EC" id="2.1.1.100" evidence="5"/>
<evidence type="ECO:0000313" key="5">
    <source>
        <dbReference type="EMBL" id="WXK92164.1"/>
    </source>
</evidence>
<dbReference type="InterPro" id="IPR052527">
    <property type="entry name" value="Metal_cation-efflux_comp"/>
</dbReference>
<keyword evidence="2" id="KW-0812">Transmembrane</keyword>
<protein>
    <submittedName>
        <fullName evidence="5">Isoprenylcysteine carboxylmethyltransferase family protein</fullName>
        <ecNumber evidence="5">2.1.1.100</ecNumber>
        <ecNumber evidence="5">2.1.1.334</ecNumber>
    </submittedName>
</protein>
<dbReference type="EMBL" id="CP148033">
    <property type="protein sequence ID" value="WXK92164.1"/>
    <property type="molecule type" value="Genomic_DNA"/>
</dbReference>
<evidence type="ECO:0000313" key="6">
    <source>
        <dbReference type="Proteomes" id="UP001623384"/>
    </source>
</evidence>
<dbReference type="InterPro" id="IPR007318">
    <property type="entry name" value="Phopholipid_MeTrfase"/>
</dbReference>
<dbReference type="PANTHER" id="PTHR43847">
    <property type="entry name" value="BLL3993 PROTEIN"/>
    <property type="match status" value="1"/>
</dbReference>
<proteinExistence type="predicted"/>
<keyword evidence="5" id="KW-0489">Methyltransferase</keyword>
<dbReference type="Pfam" id="PF04191">
    <property type="entry name" value="PEMT"/>
    <property type="match status" value="1"/>
</dbReference>